<dbReference type="RefSeq" id="WP_199559693.1">
    <property type="nucleotide sequence ID" value="NZ_JBEWWF010000002.1"/>
</dbReference>
<sequence length="73" mass="7835">MKQADVAARAGLALGQQETELTPAHAGDIIDNYCSVASGFACKAADLFPEQITAETLRFLQARIDENIKNLAK</sequence>
<evidence type="ECO:0000313" key="1">
    <source>
        <dbReference type="EMBL" id="MET3076016.1"/>
    </source>
</evidence>
<comment type="caution">
    <text evidence="1">The sequence shown here is derived from an EMBL/GenBank/DDBJ whole genome shotgun (WGS) entry which is preliminary data.</text>
</comment>
<proteinExistence type="predicted"/>
<gene>
    <name evidence="1" type="ORF">ABXV16_09685</name>
</gene>
<organism evidence="1 2">
    <name type="scientific">Pantoea leporis</name>
    <dbReference type="NCBI Taxonomy" id="2933780"/>
    <lineage>
        <taxon>Bacteria</taxon>
        <taxon>Pseudomonadati</taxon>
        <taxon>Pseudomonadota</taxon>
        <taxon>Gammaproteobacteria</taxon>
        <taxon>Enterobacterales</taxon>
        <taxon>Erwiniaceae</taxon>
        <taxon>Pantoea</taxon>
    </lineage>
</organism>
<dbReference type="Proteomes" id="UP001548992">
    <property type="component" value="Unassembled WGS sequence"/>
</dbReference>
<dbReference type="EMBL" id="JBEWWF010000002">
    <property type="protein sequence ID" value="MET3076016.1"/>
    <property type="molecule type" value="Genomic_DNA"/>
</dbReference>
<accession>A0ABV2DZD3</accession>
<keyword evidence="2" id="KW-1185">Reference proteome</keyword>
<reference evidence="1 2" key="1">
    <citation type="submission" date="2024-07" db="EMBL/GenBank/DDBJ databases">
        <title>Isolation, whole-genome sequencing, and annotation of five antibiotic-resistant bacteria from environmental samples.</title>
        <authorList>
            <person name="Bedore T."/>
            <person name="Hudson A.O."/>
            <person name="Kumar G."/>
        </authorList>
    </citation>
    <scope>NUCLEOTIDE SEQUENCE [LARGE SCALE GENOMIC DNA]</scope>
    <source>
        <strain evidence="1 2">RIT844</strain>
    </source>
</reference>
<protein>
    <submittedName>
        <fullName evidence="1">Uncharacterized protein</fullName>
    </submittedName>
</protein>
<evidence type="ECO:0000313" key="2">
    <source>
        <dbReference type="Proteomes" id="UP001548992"/>
    </source>
</evidence>
<name>A0ABV2DZD3_9GAMM</name>